<dbReference type="AlphaFoldDB" id="A0A095GG74"/>
<name>A0A095GG74_BURGA</name>
<dbReference type="Proteomes" id="UP000220629">
    <property type="component" value="Unassembled WGS sequence"/>
</dbReference>
<protein>
    <submittedName>
        <fullName evidence="2">Uncharacterized protein</fullName>
    </submittedName>
</protein>
<organism evidence="2 4">
    <name type="scientific">Burkholderia gladioli</name>
    <name type="common">Pseudomonas marginata</name>
    <name type="synonym">Phytomonas marginata</name>
    <dbReference type="NCBI Taxonomy" id="28095"/>
    <lineage>
        <taxon>Bacteria</taxon>
        <taxon>Pseudomonadati</taxon>
        <taxon>Pseudomonadota</taxon>
        <taxon>Betaproteobacteria</taxon>
        <taxon>Burkholderiales</taxon>
        <taxon>Burkholderiaceae</taxon>
        <taxon>Burkholderia</taxon>
    </lineage>
</organism>
<dbReference type="KEGG" id="bgo:BM43_472"/>
<dbReference type="RefSeq" id="WP_052409245.1">
    <property type="nucleotide sequence ID" value="NZ_CADEVY010000003.1"/>
</dbReference>
<comment type="caution">
    <text evidence="2">The sequence shown here is derived from an EMBL/GenBank/DDBJ whole genome shotgun (WGS) entry which is preliminary data.</text>
</comment>
<evidence type="ECO:0000313" key="1">
    <source>
        <dbReference type="EMBL" id="KGC16362.1"/>
    </source>
</evidence>
<accession>A0A095GG74</accession>
<gene>
    <name evidence="2" type="ORF">CRM94_22990</name>
    <name evidence="1" type="ORF">DM48_5172</name>
</gene>
<evidence type="ECO:0000313" key="4">
    <source>
        <dbReference type="Proteomes" id="UP000220629"/>
    </source>
</evidence>
<evidence type="ECO:0000313" key="2">
    <source>
        <dbReference type="EMBL" id="PEH37410.1"/>
    </source>
</evidence>
<sequence>MLTGKERVYLSEGGSPVELDEIADFVNSAGAQPSTTAPAALASVAAVGTSTAYARADHVHAIPGVSAGSTRGTVLIQPAIANLTAAPTQADFNNLLAALRLAGVISS</sequence>
<dbReference type="Proteomes" id="UP000029590">
    <property type="component" value="Unassembled WGS sequence"/>
</dbReference>
<reference evidence="1 3" key="1">
    <citation type="submission" date="2014-04" db="EMBL/GenBank/DDBJ databases">
        <authorList>
            <person name="Bishop-Lilly K.A."/>
            <person name="Broomall S.M."/>
            <person name="Chain P.S."/>
            <person name="Chertkov O."/>
            <person name="Coyne S.R."/>
            <person name="Daligault H.E."/>
            <person name="Davenport K.W."/>
            <person name="Erkkila T."/>
            <person name="Frey K.G."/>
            <person name="Gibbons H.S."/>
            <person name="Gu W."/>
            <person name="Jaissle J."/>
            <person name="Johnson S.L."/>
            <person name="Koroleva G.I."/>
            <person name="Ladner J.T."/>
            <person name="Lo C.-C."/>
            <person name="Minogue T.D."/>
            <person name="Munk C."/>
            <person name="Palacios G.F."/>
            <person name="Redden C.L."/>
            <person name="Rosenzweig C.N."/>
            <person name="Scholz M.B."/>
            <person name="Teshima H."/>
            <person name="Xu Y."/>
        </authorList>
    </citation>
    <scope>NUCLEOTIDE SEQUENCE [LARGE SCALE GENOMIC DNA]</scope>
    <source>
        <strain evidence="3">gladioli</strain>
        <strain evidence="1">Gladioli</strain>
    </source>
</reference>
<evidence type="ECO:0000313" key="3">
    <source>
        <dbReference type="Proteomes" id="UP000029590"/>
    </source>
</evidence>
<dbReference type="EMBL" id="JPGG01000015">
    <property type="protein sequence ID" value="KGC16362.1"/>
    <property type="molecule type" value="Genomic_DNA"/>
</dbReference>
<proteinExistence type="predicted"/>
<reference evidence="2" key="2">
    <citation type="submission" date="2017-09" db="EMBL/GenBank/DDBJ databases">
        <title>FDA dAtabase for Regulatory Grade micrObial Sequences (FDA-ARGOS): Supporting development and validation of Infectious Disease Dx tests.</title>
        <authorList>
            <person name="Minogue T."/>
            <person name="Wolcott M."/>
            <person name="Wasieloski L."/>
            <person name="Aguilar W."/>
            <person name="Moore D."/>
            <person name="Tallon L.J."/>
            <person name="Sadzewicz L."/>
            <person name="Ott S."/>
            <person name="Zhao X."/>
            <person name="Nagaraj S."/>
            <person name="Vavikolanu K."/>
            <person name="Aluvathingal J."/>
            <person name="Nadendla S."/>
            <person name="Sichtig H."/>
        </authorList>
    </citation>
    <scope>NUCLEOTIDE SEQUENCE</scope>
    <source>
        <strain evidence="2">FDAARGOS_390</strain>
    </source>
</reference>
<dbReference type="OrthoDB" id="4351077at2"/>
<reference evidence="4" key="3">
    <citation type="submission" date="2017-09" db="EMBL/GenBank/DDBJ databases">
        <title>FDA dAtabase for Regulatory Grade micrObial Sequences (FDA-ARGOS): Supporting development and validation of Infectious Disease Dx tests.</title>
        <authorList>
            <person name="Minogue T."/>
            <person name="Wolcott M."/>
            <person name="Wasieloski L."/>
            <person name="Aguilar W."/>
            <person name="Moore D."/>
            <person name="Tallon L."/>
            <person name="Sadzewicz L."/>
            <person name="Ott S."/>
            <person name="Zhao X."/>
            <person name="Nagaraj S."/>
            <person name="Vavikolanu K."/>
            <person name="Aluvathingal J."/>
            <person name="Nadendla S."/>
            <person name="Sichtig H."/>
        </authorList>
    </citation>
    <scope>NUCLEOTIDE SEQUENCE [LARGE SCALE GENOMIC DNA]</scope>
    <source>
        <strain evidence="4">FDAARGOS_390</strain>
    </source>
</reference>
<dbReference type="EMBL" id="PDDY01000004">
    <property type="protein sequence ID" value="PEH37410.1"/>
    <property type="molecule type" value="Genomic_DNA"/>
</dbReference>